<gene>
    <name evidence="1" type="ORF">FSB_LOCUS31801</name>
    <name evidence="2" type="ORF">FSB_LOCUS44403</name>
</gene>
<sequence length="161" mass="18738">MNSLSVSNFGITTSKLGAEWVANLTFANRDKDFEIYIKPFQTFVYYKERYAVSCASVEPIRLRKRKQKTILIEFNTTACWANQPNEMEIGAKVLKEIWDDKEKGTVRVSLKMYMEHGEYHKGIDRWDLDLKPSCSDVEVDFLDATDEGRFLGNELYCSIPW</sequence>
<organism evidence="2">
    <name type="scientific">Fagus sylvatica</name>
    <name type="common">Beechnut</name>
    <dbReference type="NCBI Taxonomy" id="28930"/>
    <lineage>
        <taxon>Eukaryota</taxon>
        <taxon>Viridiplantae</taxon>
        <taxon>Streptophyta</taxon>
        <taxon>Embryophyta</taxon>
        <taxon>Tracheophyta</taxon>
        <taxon>Spermatophyta</taxon>
        <taxon>Magnoliopsida</taxon>
        <taxon>eudicotyledons</taxon>
        <taxon>Gunneridae</taxon>
        <taxon>Pentapetalae</taxon>
        <taxon>rosids</taxon>
        <taxon>fabids</taxon>
        <taxon>Fagales</taxon>
        <taxon>Fagaceae</taxon>
        <taxon>Fagus</taxon>
    </lineage>
</organism>
<accession>A0A2N9HXW9</accession>
<protein>
    <recommendedName>
        <fullName evidence="3">Late embryogenesis abundant protein LEA-2 subgroup domain-containing protein</fullName>
    </recommendedName>
</protein>
<evidence type="ECO:0000313" key="2">
    <source>
        <dbReference type="EMBL" id="SPD16521.1"/>
    </source>
</evidence>
<reference evidence="2" key="1">
    <citation type="submission" date="2018-02" db="EMBL/GenBank/DDBJ databases">
        <authorList>
            <person name="Cohen D.B."/>
            <person name="Kent A.D."/>
        </authorList>
    </citation>
    <scope>NUCLEOTIDE SEQUENCE</scope>
</reference>
<dbReference type="EMBL" id="OIVN01002469">
    <property type="protein sequence ID" value="SPD03919.1"/>
    <property type="molecule type" value="Genomic_DNA"/>
</dbReference>
<evidence type="ECO:0008006" key="3">
    <source>
        <dbReference type="Google" id="ProtNLM"/>
    </source>
</evidence>
<dbReference type="AlphaFoldDB" id="A0A2N9HXW9"/>
<dbReference type="EMBL" id="OIVN01004292">
    <property type="protein sequence ID" value="SPD16521.1"/>
    <property type="molecule type" value="Genomic_DNA"/>
</dbReference>
<proteinExistence type="predicted"/>
<name>A0A2N9HXW9_FAGSY</name>
<evidence type="ECO:0000313" key="1">
    <source>
        <dbReference type="EMBL" id="SPD03919.1"/>
    </source>
</evidence>